<feature type="signal peptide" evidence="5">
    <location>
        <begin position="1"/>
        <end position="18"/>
    </location>
</feature>
<dbReference type="SUPFAM" id="SSF52743">
    <property type="entry name" value="Subtilisin-like"/>
    <property type="match status" value="1"/>
</dbReference>
<dbReference type="Pfam" id="PF00082">
    <property type="entry name" value="Peptidase_S8"/>
    <property type="match status" value="1"/>
</dbReference>
<dbReference type="InterPro" id="IPR026444">
    <property type="entry name" value="Secre_tail"/>
</dbReference>
<evidence type="ECO:0000256" key="2">
    <source>
        <dbReference type="ARBA" id="ARBA00022729"/>
    </source>
</evidence>
<organism evidence="8 9">
    <name type="scientific">Flavobacterium limnosediminis JC2902</name>
    <dbReference type="NCBI Taxonomy" id="1341181"/>
    <lineage>
        <taxon>Bacteria</taxon>
        <taxon>Pseudomonadati</taxon>
        <taxon>Bacteroidota</taxon>
        <taxon>Flavobacteriia</taxon>
        <taxon>Flavobacteriales</taxon>
        <taxon>Flavobacteriaceae</taxon>
        <taxon>Flavobacterium</taxon>
    </lineage>
</organism>
<dbReference type="CDD" id="cd07493">
    <property type="entry name" value="Peptidases_S8_9"/>
    <property type="match status" value="1"/>
</dbReference>
<feature type="domain" description="Secretion system C-terminal sorting" evidence="7">
    <location>
        <begin position="468"/>
        <end position="537"/>
    </location>
</feature>
<accession>V6SQ69</accession>
<dbReference type="PROSITE" id="PS51892">
    <property type="entry name" value="SUBTILASE"/>
    <property type="match status" value="1"/>
</dbReference>
<gene>
    <name evidence="8" type="ORF">FLJC2902T_14250</name>
</gene>
<feature type="domain" description="Peptidase S8/S53" evidence="6">
    <location>
        <begin position="171"/>
        <end position="443"/>
    </location>
</feature>
<evidence type="ECO:0000259" key="6">
    <source>
        <dbReference type="Pfam" id="PF00082"/>
    </source>
</evidence>
<feature type="active site" description="Charge relay system" evidence="4">
    <location>
        <position position="179"/>
    </location>
</feature>
<feature type="active site" description="Charge relay system" evidence="4">
    <location>
        <position position="219"/>
    </location>
</feature>
<evidence type="ECO:0000313" key="8">
    <source>
        <dbReference type="EMBL" id="ESU28828.1"/>
    </source>
</evidence>
<evidence type="ECO:0000256" key="5">
    <source>
        <dbReference type="SAM" id="SignalP"/>
    </source>
</evidence>
<keyword evidence="2 5" id="KW-0732">Signal</keyword>
<dbReference type="AlphaFoldDB" id="V6SQ69"/>
<dbReference type="RefSeq" id="WP_023579064.1">
    <property type="nucleotide sequence ID" value="NZ_AVGG01000005.1"/>
</dbReference>
<evidence type="ECO:0000256" key="3">
    <source>
        <dbReference type="ARBA" id="ARBA00022801"/>
    </source>
</evidence>
<dbReference type="EMBL" id="AVGG01000005">
    <property type="protein sequence ID" value="ESU28828.1"/>
    <property type="molecule type" value="Genomic_DNA"/>
</dbReference>
<dbReference type="InterPro" id="IPR036852">
    <property type="entry name" value="Peptidase_S8/S53_dom_sf"/>
</dbReference>
<sequence>MKKAFLIFAFLFTLLSFSQEDAWIYFTNKPNAQFYIDNPLAMLTQRSLNRRTTQGIALNTQDAPIHQSYINQIKTAPGITVKAKSKWLNALHVRGTQANIAALSALPFVSSIKYANHSLNPGGRVNPVTVQNTQRINKFLDTQVIYNYGSSAIQSQMLNTHWLHQQNKTGAGKIVAIMDAGFPGVDTQAPFQRLRDNNLILGGYDFVNRTNNPYTGFQHGTQVLSNMGGFTDNQLVGTSPDAHYYLFVTEDISSENPVEESYWTEALEMADSLGVDVVNTSLGYFGYDNPAYSYSYNDLNGQTAFASRAADIAFSKGMICITSAGNSGSTADPYVGVPGDAVTSLTVGAVNSAEVKAGFSSIGPTFDGRIKPDLMALGVGATVATQTGTISINNGTSFAGPILAGAVTSFWSAFPNKTNAEIVQLVKASADRFTNPDNNYGYGIPDFQLAYNNAVLSTSEFGKKGFVVYPNPAKNQISVALTETISNAEITIYNSLGQSVLHEKIEINKPTVLEDLNSGIYTYKITFDNQSQTGRLIKK</sequence>
<keyword evidence="4 8" id="KW-0645">Protease</keyword>
<proteinExistence type="inferred from homology"/>
<keyword evidence="4" id="KW-0720">Serine protease</keyword>
<dbReference type="PATRIC" id="fig|1341181.4.peg.1403"/>
<dbReference type="NCBIfam" id="TIGR04183">
    <property type="entry name" value="Por_Secre_tail"/>
    <property type="match status" value="1"/>
</dbReference>
<feature type="chain" id="PRO_5004751097" evidence="5">
    <location>
        <begin position="19"/>
        <end position="539"/>
    </location>
</feature>
<name>V6SQ69_9FLAO</name>
<dbReference type="InterPro" id="IPR023827">
    <property type="entry name" value="Peptidase_S8_Asp-AS"/>
</dbReference>
<comment type="similarity">
    <text evidence="1 4">Belongs to the peptidase S8 family.</text>
</comment>
<evidence type="ECO:0000256" key="1">
    <source>
        <dbReference type="ARBA" id="ARBA00011073"/>
    </source>
</evidence>
<dbReference type="GO" id="GO:0004252">
    <property type="term" value="F:serine-type endopeptidase activity"/>
    <property type="evidence" value="ECO:0007669"/>
    <property type="project" value="UniProtKB-UniRule"/>
</dbReference>
<dbReference type="Gene3D" id="3.40.50.200">
    <property type="entry name" value="Peptidase S8/S53 domain"/>
    <property type="match status" value="1"/>
</dbReference>
<keyword evidence="9" id="KW-1185">Reference proteome</keyword>
<dbReference type="eggNOG" id="COG1404">
    <property type="taxonomic scope" value="Bacteria"/>
</dbReference>
<dbReference type="Proteomes" id="UP000018004">
    <property type="component" value="Unassembled WGS sequence"/>
</dbReference>
<feature type="active site" description="Charge relay system" evidence="4">
    <location>
        <position position="397"/>
    </location>
</feature>
<keyword evidence="3 4" id="KW-0378">Hydrolase</keyword>
<comment type="caution">
    <text evidence="8">The sequence shown here is derived from an EMBL/GenBank/DDBJ whole genome shotgun (WGS) entry which is preliminary data.</text>
</comment>
<reference evidence="8 9" key="1">
    <citation type="submission" date="2013-08" db="EMBL/GenBank/DDBJ databases">
        <title>Flavobacterium limnosediminis JC2902 genome sequencing.</title>
        <authorList>
            <person name="Lee K."/>
            <person name="Yi H."/>
            <person name="Park S."/>
            <person name="Chun J."/>
        </authorList>
    </citation>
    <scope>NUCLEOTIDE SEQUENCE [LARGE SCALE GENOMIC DNA]</scope>
    <source>
        <strain evidence="8 9">JC2902</strain>
    </source>
</reference>
<evidence type="ECO:0000259" key="7">
    <source>
        <dbReference type="Pfam" id="PF18962"/>
    </source>
</evidence>
<dbReference type="GO" id="GO:0006508">
    <property type="term" value="P:proteolysis"/>
    <property type="evidence" value="ECO:0007669"/>
    <property type="project" value="UniProtKB-KW"/>
</dbReference>
<dbReference type="STRING" id="1341181.FLJC2902T_14250"/>
<protein>
    <submittedName>
        <fullName evidence="8">Subtilisin-like serine protease</fullName>
    </submittedName>
</protein>
<dbReference type="InterPro" id="IPR050131">
    <property type="entry name" value="Peptidase_S8_subtilisin-like"/>
</dbReference>
<dbReference type="InterPro" id="IPR017317">
    <property type="entry name" value="Pept_S8_subtilisin_bacteroid-2"/>
</dbReference>
<evidence type="ECO:0000256" key="4">
    <source>
        <dbReference type="PROSITE-ProRule" id="PRU01240"/>
    </source>
</evidence>
<dbReference type="InterPro" id="IPR000209">
    <property type="entry name" value="Peptidase_S8/S53_dom"/>
</dbReference>
<dbReference type="PIRSF" id="PIRSF037903">
    <property type="entry name" value="Subtilisin_rel_GFO_2223"/>
    <property type="match status" value="1"/>
</dbReference>
<dbReference type="PANTHER" id="PTHR43806">
    <property type="entry name" value="PEPTIDASE S8"/>
    <property type="match status" value="1"/>
</dbReference>
<dbReference type="PANTHER" id="PTHR43806:SF67">
    <property type="entry name" value="EGF-LIKE DOMAIN-CONTAINING PROTEIN"/>
    <property type="match status" value="1"/>
</dbReference>
<dbReference type="Pfam" id="PF18962">
    <property type="entry name" value="Por_Secre_tail"/>
    <property type="match status" value="1"/>
</dbReference>
<evidence type="ECO:0000313" key="9">
    <source>
        <dbReference type="Proteomes" id="UP000018004"/>
    </source>
</evidence>
<dbReference type="OrthoDB" id="1407599at2"/>
<dbReference type="PROSITE" id="PS00136">
    <property type="entry name" value="SUBTILASE_ASP"/>
    <property type="match status" value="1"/>
</dbReference>